<name>A0A0F9J811_9ZZZZ</name>
<organism evidence="1">
    <name type="scientific">marine sediment metagenome</name>
    <dbReference type="NCBI Taxonomy" id="412755"/>
    <lineage>
        <taxon>unclassified sequences</taxon>
        <taxon>metagenomes</taxon>
        <taxon>ecological metagenomes</taxon>
    </lineage>
</organism>
<protein>
    <submittedName>
        <fullName evidence="1">Uncharacterized protein</fullName>
    </submittedName>
</protein>
<comment type="caution">
    <text evidence="1">The sequence shown here is derived from an EMBL/GenBank/DDBJ whole genome shotgun (WGS) entry which is preliminary data.</text>
</comment>
<accession>A0A0F9J811</accession>
<proteinExistence type="predicted"/>
<sequence>MTRDITAGMITEITATGLTPITLLKFEFDSGDLNLWDGVGDLSWSGDTYTGAGNLLAISPITETEKIVANGVEFTLSGMPSSIISTALSEDYQGRPISMWRGAFDSNRTIVADPVPIFSGNMDVMTITESGDTATVSVVAESQMRALTRPSTRKWTSMDQKAIWPSDKGFDEVPQIQDDPVVWG</sequence>
<dbReference type="AlphaFoldDB" id="A0A0F9J811"/>
<reference evidence="1" key="1">
    <citation type="journal article" date="2015" name="Nature">
        <title>Complex archaea that bridge the gap between prokaryotes and eukaryotes.</title>
        <authorList>
            <person name="Spang A."/>
            <person name="Saw J.H."/>
            <person name="Jorgensen S.L."/>
            <person name="Zaremba-Niedzwiedzka K."/>
            <person name="Martijn J."/>
            <person name="Lind A.E."/>
            <person name="van Eijk R."/>
            <person name="Schleper C."/>
            <person name="Guy L."/>
            <person name="Ettema T.J."/>
        </authorList>
    </citation>
    <scope>NUCLEOTIDE SEQUENCE</scope>
</reference>
<gene>
    <name evidence="1" type="ORF">LCGC14_1488610</name>
</gene>
<evidence type="ECO:0000313" key="1">
    <source>
        <dbReference type="EMBL" id="KKM65703.1"/>
    </source>
</evidence>
<dbReference type="EMBL" id="LAZR01010679">
    <property type="protein sequence ID" value="KKM65703.1"/>
    <property type="molecule type" value="Genomic_DNA"/>
</dbReference>